<dbReference type="EMBL" id="JACHXI010000002">
    <property type="protein sequence ID" value="MBB3102398.1"/>
    <property type="molecule type" value="Genomic_DNA"/>
</dbReference>
<keyword evidence="3" id="KW-1185">Reference proteome</keyword>
<dbReference type="PANTHER" id="PTHR38684:SF1">
    <property type="entry name" value="PROTEIN AMPE"/>
    <property type="match status" value="1"/>
</dbReference>
<dbReference type="GO" id="GO:0046677">
    <property type="term" value="P:response to antibiotic"/>
    <property type="evidence" value="ECO:0007669"/>
    <property type="project" value="TreeGrafter"/>
</dbReference>
<dbReference type="PANTHER" id="PTHR38684">
    <property type="entry name" value="PROTEIN AMPE"/>
    <property type="match status" value="1"/>
</dbReference>
<dbReference type="Proteomes" id="UP000549250">
    <property type="component" value="Unassembled WGS sequence"/>
</dbReference>
<reference evidence="2 3" key="1">
    <citation type="submission" date="2020-08" db="EMBL/GenBank/DDBJ databases">
        <title>Genomic Encyclopedia of Type Strains, Phase III (KMG-III): the genomes of soil and plant-associated and newly described type strains.</title>
        <authorList>
            <person name="Whitman W."/>
        </authorList>
    </citation>
    <scope>NUCLEOTIDE SEQUENCE [LARGE SCALE GENOMIC DNA]</scope>
    <source>
        <strain evidence="2 3">CECT 4462</strain>
    </source>
</reference>
<dbReference type="RefSeq" id="WP_183165385.1">
    <property type="nucleotide sequence ID" value="NZ_JACHXI010000002.1"/>
</dbReference>
<protein>
    <submittedName>
        <fullName evidence="2">AmpE protein</fullName>
    </submittedName>
</protein>
<feature type="transmembrane region" description="Helical" evidence="1">
    <location>
        <begin position="251"/>
        <end position="272"/>
    </location>
</feature>
<feature type="transmembrane region" description="Helical" evidence="1">
    <location>
        <begin position="192"/>
        <end position="211"/>
    </location>
</feature>
<proteinExistence type="predicted"/>
<feature type="transmembrane region" description="Helical" evidence="1">
    <location>
        <begin position="65"/>
        <end position="83"/>
    </location>
</feature>
<dbReference type="AlphaFoldDB" id="A0A839SZT1"/>
<evidence type="ECO:0000313" key="2">
    <source>
        <dbReference type="EMBL" id="MBB3102398.1"/>
    </source>
</evidence>
<accession>A0A839SZT1</accession>
<gene>
    <name evidence="2" type="ORF">FHR87_000771</name>
</gene>
<organism evidence="2 3">
    <name type="scientific">Azomonas macrocytogenes</name>
    <name type="common">Azotobacter macrocytogenes</name>
    <dbReference type="NCBI Taxonomy" id="69962"/>
    <lineage>
        <taxon>Bacteria</taxon>
        <taxon>Pseudomonadati</taxon>
        <taxon>Pseudomonadota</taxon>
        <taxon>Gammaproteobacteria</taxon>
        <taxon>Pseudomonadales</taxon>
        <taxon>Pseudomonadaceae</taxon>
        <taxon>Azomonas</taxon>
    </lineage>
</organism>
<evidence type="ECO:0000313" key="3">
    <source>
        <dbReference type="Proteomes" id="UP000549250"/>
    </source>
</evidence>
<feature type="transmembrane region" description="Helical" evidence="1">
    <location>
        <begin position="217"/>
        <end position="239"/>
    </location>
</feature>
<comment type="caution">
    <text evidence="2">The sequence shown here is derived from an EMBL/GenBank/DDBJ whole genome shotgun (WGS) entry which is preliminary data.</text>
</comment>
<feature type="transmembrane region" description="Helical" evidence="1">
    <location>
        <begin position="141"/>
        <end position="162"/>
    </location>
</feature>
<dbReference type="Pfam" id="PF17113">
    <property type="entry name" value="AmpE"/>
    <property type="match status" value="1"/>
</dbReference>
<evidence type="ECO:0000256" key="1">
    <source>
        <dbReference type="SAM" id="Phobius"/>
    </source>
</evidence>
<keyword evidence="1" id="KW-1133">Transmembrane helix</keyword>
<sequence>MNFLLLLLVLLAERFSTIRHTIQQDGWWFDLLRRCERPQSPWATLVWTVLVPLLIVGLLLRQLDYLFGGLTFFLDLLIVFYSLGRGDPRAELGTFCEAWYRGDEEAASHIARRELGISANNSGELFEQVQMHLLWQGYQGFFAVIFWYALLGPLIALAYRLLDLVERHAETSVVRELAGQLRHALDWLPARVLAISFALVGNFAAFARAVLPNLLHWRVYAPFLLLQTGILSVEPLGSVRGEQGVARIDSLWSLLFRAGMLWYVALAIWTVVL</sequence>
<name>A0A839SZT1_AZOMA</name>
<dbReference type="InterPro" id="IPR031347">
    <property type="entry name" value="AmpE"/>
</dbReference>
<dbReference type="GO" id="GO:0005886">
    <property type="term" value="C:plasma membrane"/>
    <property type="evidence" value="ECO:0007669"/>
    <property type="project" value="TreeGrafter"/>
</dbReference>
<keyword evidence="1" id="KW-0472">Membrane</keyword>
<dbReference type="InterPro" id="IPR052966">
    <property type="entry name" value="Beta-lactamase_Reg"/>
</dbReference>
<keyword evidence="1" id="KW-0812">Transmembrane</keyword>
<feature type="transmembrane region" description="Helical" evidence="1">
    <location>
        <begin position="40"/>
        <end position="60"/>
    </location>
</feature>